<dbReference type="Gene3D" id="3.40.630.30">
    <property type="match status" value="1"/>
</dbReference>
<name>A0ABT9TYA5_PAEHA</name>
<feature type="domain" description="N-acetyltransferase" evidence="1">
    <location>
        <begin position="5"/>
        <end position="152"/>
    </location>
</feature>
<protein>
    <submittedName>
        <fullName evidence="2">GNAT superfamily N-acetyltransferase</fullName>
    </submittedName>
</protein>
<dbReference type="EMBL" id="JAUSSU010000003">
    <property type="protein sequence ID" value="MDQ0112355.1"/>
    <property type="molecule type" value="Genomic_DNA"/>
</dbReference>
<organism evidence="2 3">
    <name type="scientific">Paenibacillus harenae</name>
    <dbReference type="NCBI Taxonomy" id="306543"/>
    <lineage>
        <taxon>Bacteria</taxon>
        <taxon>Bacillati</taxon>
        <taxon>Bacillota</taxon>
        <taxon>Bacilli</taxon>
        <taxon>Bacillales</taxon>
        <taxon>Paenibacillaceae</taxon>
        <taxon>Paenibacillus</taxon>
    </lineage>
</organism>
<proteinExistence type="predicted"/>
<evidence type="ECO:0000313" key="2">
    <source>
        <dbReference type="EMBL" id="MDQ0112355.1"/>
    </source>
</evidence>
<dbReference type="Pfam" id="PF00583">
    <property type="entry name" value="Acetyltransf_1"/>
    <property type="match status" value="1"/>
</dbReference>
<dbReference type="Proteomes" id="UP001229346">
    <property type="component" value="Unassembled WGS sequence"/>
</dbReference>
<evidence type="ECO:0000313" key="3">
    <source>
        <dbReference type="Proteomes" id="UP001229346"/>
    </source>
</evidence>
<dbReference type="SUPFAM" id="SSF55729">
    <property type="entry name" value="Acyl-CoA N-acyltransferases (Nat)"/>
    <property type="match status" value="1"/>
</dbReference>
<reference evidence="2 3" key="1">
    <citation type="submission" date="2023-07" db="EMBL/GenBank/DDBJ databases">
        <title>Sorghum-associated microbial communities from plants grown in Nebraska, USA.</title>
        <authorList>
            <person name="Schachtman D."/>
        </authorList>
    </citation>
    <scope>NUCLEOTIDE SEQUENCE [LARGE SCALE GENOMIC DNA]</scope>
    <source>
        <strain evidence="2 3">CC482</strain>
    </source>
</reference>
<gene>
    <name evidence="2" type="ORF">J2T15_001790</name>
</gene>
<dbReference type="InterPro" id="IPR016181">
    <property type="entry name" value="Acyl_CoA_acyltransferase"/>
</dbReference>
<comment type="caution">
    <text evidence="2">The sequence shown here is derived from an EMBL/GenBank/DDBJ whole genome shotgun (WGS) entry which is preliminary data.</text>
</comment>
<dbReference type="InterPro" id="IPR000182">
    <property type="entry name" value="GNAT_dom"/>
</dbReference>
<dbReference type="PROSITE" id="PS51186">
    <property type="entry name" value="GNAT"/>
    <property type="match status" value="1"/>
</dbReference>
<evidence type="ECO:0000259" key="1">
    <source>
        <dbReference type="PROSITE" id="PS51186"/>
    </source>
</evidence>
<sequence>MMEELTVRICLDDDLDLLAALNKQLIEDEKHDNKMDLDQLKERMRGFIHTTYTAYLFEQNGDVKGYALVDHVREPLYLRHFFICRHCRRGGYGKAAFQLLTKQLNTSIIDIEVTDWNEAGRRFWASLGFKERSVYMRLEGNHHNKGATHHGA</sequence>
<accession>A0ABT9TYA5</accession>
<keyword evidence="3" id="KW-1185">Reference proteome</keyword>